<protein>
    <submittedName>
        <fullName evidence="1">Uncharacterized protein</fullName>
    </submittedName>
</protein>
<name>A0ACC2BX68_DIPCM</name>
<proteinExistence type="predicted"/>
<gene>
    <name evidence="1" type="ORF">O6H91_13G088300</name>
</gene>
<accession>A0ACC2BX68</accession>
<dbReference type="Proteomes" id="UP001162992">
    <property type="component" value="Chromosome 13"/>
</dbReference>
<evidence type="ECO:0000313" key="1">
    <source>
        <dbReference type="EMBL" id="KAJ7534292.1"/>
    </source>
</evidence>
<reference evidence="2" key="1">
    <citation type="journal article" date="2024" name="Proc. Natl. Acad. Sci. U.S.A.">
        <title>Extraordinary preservation of gene collinearity over three hundred million years revealed in homosporous lycophytes.</title>
        <authorList>
            <person name="Li C."/>
            <person name="Wickell D."/>
            <person name="Kuo L.Y."/>
            <person name="Chen X."/>
            <person name="Nie B."/>
            <person name="Liao X."/>
            <person name="Peng D."/>
            <person name="Ji J."/>
            <person name="Jenkins J."/>
            <person name="Williams M."/>
            <person name="Shu S."/>
            <person name="Plott C."/>
            <person name="Barry K."/>
            <person name="Rajasekar S."/>
            <person name="Grimwood J."/>
            <person name="Han X."/>
            <person name="Sun S."/>
            <person name="Hou Z."/>
            <person name="He W."/>
            <person name="Dai G."/>
            <person name="Sun C."/>
            <person name="Schmutz J."/>
            <person name="Leebens-Mack J.H."/>
            <person name="Li F.W."/>
            <person name="Wang L."/>
        </authorList>
    </citation>
    <scope>NUCLEOTIDE SEQUENCE [LARGE SCALE GENOMIC DNA]</scope>
    <source>
        <strain evidence="2">cv. PW_Plant_1</strain>
    </source>
</reference>
<organism evidence="1 2">
    <name type="scientific">Diphasiastrum complanatum</name>
    <name type="common">Issler's clubmoss</name>
    <name type="synonym">Lycopodium complanatum</name>
    <dbReference type="NCBI Taxonomy" id="34168"/>
    <lineage>
        <taxon>Eukaryota</taxon>
        <taxon>Viridiplantae</taxon>
        <taxon>Streptophyta</taxon>
        <taxon>Embryophyta</taxon>
        <taxon>Tracheophyta</taxon>
        <taxon>Lycopodiopsida</taxon>
        <taxon>Lycopodiales</taxon>
        <taxon>Lycopodiaceae</taxon>
        <taxon>Lycopodioideae</taxon>
        <taxon>Diphasiastrum</taxon>
    </lineage>
</organism>
<keyword evidence="2" id="KW-1185">Reference proteome</keyword>
<sequence>MSSCHQAHNIPWSYLVDNLEYREDGRLMVVTRDMHKKQPRSRHGKHAQYLKEIAVKELEIAKRIRYFASRFAKAIAEFALTERNKEKYSEQRLKSMSKIYADEECEDEGFLRPGERQSLSYWKPLFDAENYYGIYSEFTSELFRKDLLHSILYMARNGLTLEKSWSYYNSNVCYGIIQDTLEVYLHLNVMIGTGIIANPSKWYVQCKDFFSWRVNDELNRSARGELLYGRVSNLNFLLPFFEKDREFQDLSTRKELLNLLFRRLYLYDMAMREGGVEWNWEKEICKFLSNTFWIKWEEYWFRLEEQWTQGRG</sequence>
<dbReference type="EMBL" id="CM055104">
    <property type="protein sequence ID" value="KAJ7534292.1"/>
    <property type="molecule type" value="Genomic_DNA"/>
</dbReference>
<comment type="caution">
    <text evidence="1">The sequence shown here is derived from an EMBL/GenBank/DDBJ whole genome shotgun (WGS) entry which is preliminary data.</text>
</comment>
<evidence type="ECO:0000313" key="2">
    <source>
        <dbReference type="Proteomes" id="UP001162992"/>
    </source>
</evidence>